<dbReference type="SUPFAM" id="SSF52058">
    <property type="entry name" value="L domain-like"/>
    <property type="match status" value="1"/>
</dbReference>
<feature type="transmembrane region" description="Helical" evidence="10">
    <location>
        <begin position="591"/>
        <end position="612"/>
    </location>
</feature>
<keyword evidence="9" id="KW-0067">ATP-binding</keyword>
<dbReference type="Pfam" id="PF00560">
    <property type="entry name" value="LRR_1"/>
    <property type="match status" value="4"/>
</dbReference>
<dbReference type="Gene3D" id="3.30.200.20">
    <property type="entry name" value="Phosphorylase Kinase, domain 1"/>
    <property type="match status" value="1"/>
</dbReference>
<dbReference type="InterPro" id="IPR051716">
    <property type="entry name" value="Plant_RL_S/T_kinase"/>
</dbReference>
<dbReference type="GO" id="GO:0004672">
    <property type="term" value="F:protein kinase activity"/>
    <property type="evidence" value="ECO:0007669"/>
    <property type="project" value="InterPro"/>
</dbReference>
<evidence type="ECO:0000256" key="3">
    <source>
        <dbReference type="ARBA" id="ARBA00022614"/>
    </source>
</evidence>
<keyword evidence="5 11" id="KW-0732">Signal</keyword>
<comment type="subcellular location">
    <subcellularLocation>
        <location evidence="2">Cell membrane</location>
    </subcellularLocation>
    <subcellularLocation>
        <location evidence="1">Membrane</location>
        <topology evidence="1">Single-pass membrane protein</topology>
    </subcellularLocation>
</comment>
<dbReference type="PROSITE" id="PS50011">
    <property type="entry name" value="PROTEIN_KINASE_DOM"/>
    <property type="match status" value="1"/>
</dbReference>
<dbReference type="InterPro" id="IPR013210">
    <property type="entry name" value="LRR_N_plant-typ"/>
</dbReference>
<evidence type="ECO:0000256" key="5">
    <source>
        <dbReference type="ARBA" id="ARBA00022729"/>
    </source>
</evidence>
<dbReference type="InterPro" id="IPR000719">
    <property type="entry name" value="Prot_kinase_dom"/>
</dbReference>
<feature type="chain" id="PRO_5035764481" description="Protein kinase domain-containing protein" evidence="11">
    <location>
        <begin position="34"/>
        <end position="768"/>
    </location>
</feature>
<dbReference type="GO" id="GO:0005886">
    <property type="term" value="C:plasma membrane"/>
    <property type="evidence" value="ECO:0007669"/>
    <property type="project" value="UniProtKB-SubCell"/>
</dbReference>
<dbReference type="InterPro" id="IPR011009">
    <property type="entry name" value="Kinase-like_dom_sf"/>
</dbReference>
<keyword evidence="8 10" id="KW-0472">Membrane</keyword>
<comment type="caution">
    <text evidence="13">The sequence shown here is derived from an EMBL/GenBank/DDBJ whole genome shotgun (WGS) entry which is preliminary data.</text>
</comment>
<reference evidence="13 14" key="1">
    <citation type="submission" date="2020-06" db="EMBL/GenBank/DDBJ databases">
        <title>WGS assembly of Ceratodon purpureus strain R40.</title>
        <authorList>
            <person name="Carey S.B."/>
            <person name="Jenkins J."/>
            <person name="Shu S."/>
            <person name="Lovell J.T."/>
            <person name="Sreedasyam A."/>
            <person name="Maumus F."/>
            <person name="Tiley G.P."/>
            <person name="Fernandez-Pozo N."/>
            <person name="Barry K."/>
            <person name="Chen C."/>
            <person name="Wang M."/>
            <person name="Lipzen A."/>
            <person name="Daum C."/>
            <person name="Saski C.A."/>
            <person name="Payton A.C."/>
            <person name="Mcbreen J.C."/>
            <person name="Conrad R.E."/>
            <person name="Kollar L.M."/>
            <person name="Olsson S."/>
            <person name="Huttunen S."/>
            <person name="Landis J.B."/>
            <person name="Wickett N.J."/>
            <person name="Johnson M.G."/>
            <person name="Rensing S.A."/>
            <person name="Grimwood J."/>
            <person name="Schmutz J."/>
            <person name="Mcdaniel S.F."/>
        </authorList>
    </citation>
    <scope>NUCLEOTIDE SEQUENCE [LARGE SCALE GENOMIC DNA]</scope>
    <source>
        <strain evidence="13 14">R40</strain>
    </source>
</reference>
<evidence type="ECO:0000256" key="11">
    <source>
        <dbReference type="SAM" id="SignalP"/>
    </source>
</evidence>
<keyword evidence="6" id="KW-0677">Repeat</keyword>
<keyword evidence="3" id="KW-0433">Leucine-rich repeat</keyword>
<evidence type="ECO:0000256" key="1">
    <source>
        <dbReference type="ARBA" id="ARBA00004167"/>
    </source>
</evidence>
<dbReference type="CDD" id="cd12087">
    <property type="entry name" value="TM_EGFR-like"/>
    <property type="match status" value="1"/>
</dbReference>
<feature type="domain" description="Protein kinase" evidence="12">
    <location>
        <begin position="662"/>
        <end position="768"/>
    </location>
</feature>
<feature type="signal peptide" evidence="11">
    <location>
        <begin position="1"/>
        <end position="33"/>
    </location>
</feature>
<dbReference type="Gene3D" id="3.80.10.10">
    <property type="entry name" value="Ribonuclease Inhibitor"/>
    <property type="match status" value="3"/>
</dbReference>
<dbReference type="InterPro" id="IPR032675">
    <property type="entry name" value="LRR_dom_sf"/>
</dbReference>
<dbReference type="AlphaFoldDB" id="A0A8T0HE53"/>
<evidence type="ECO:0000313" key="13">
    <source>
        <dbReference type="EMBL" id="KAG0569580.1"/>
    </source>
</evidence>
<dbReference type="Pfam" id="PF08263">
    <property type="entry name" value="LRRNT_2"/>
    <property type="match status" value="1"/>
</dbReference>
<organism evidence="13 14">
    <name type="scientific">Ceratodon purpureus</name>
    <name type="common">Fire moss</name>
    <name type="synonym">Dicranum purpureum</name>
    <dbReference type="NCBI Taxonomy" id="3225"/>
    <lineage>
        <taxon>Eukaryota</taxon>
        <taxon>Viridiplantae</taxon>
        <taxon>Streptophyta</taxon>
        <taxon>Embryophyta</taxon>
        <taxon>Bryophyta</taxon>
        <taxon>Bryophytina</taxon>
        <taxon>Bryopsida</taxon>
        <taxon>Dicranidae</taxon>
        <taxon>Pseudoditrichales</taxon>
        <taxon>Ditrichaceae</taxon>
        <taxon>Ceratodon</taxon>
    </lineage>
</organism>
<gene>
    <name evidence="13" type="ORF">KC19_6G100500</name>
</gene>
<dbReference type="PROSITE" id="PS00107">
    <property type="entry name" value="PROTEIN_KINASE_ATP"/>
    <property type="match status" value="1"/>
</dbReference>
<dbReference type="SUPFAM" id="SSF56112">
    <property type="entry name" value="Protein kinase-like (PK-like)"/>
    <property type="match status" value="1"/>
</dbReference>
<evidence type="ECO:0000256" key="2">
    <source>
        <dbReference type="ARBA" id="ARBA00004236"/>
    </source>
</evidence>
<sequence>MAGAPVKQRVFRGGRVLVLALFYLSALSNHVDAAVNPTDVGVLNSLSAAWGANTMNWGTGDPCTWTGVFCDPTGTKVMNLLLQATNIAGTIPAAIGSFTGLEQLDLSYNPGLGGPIPPQIGQLTTLTSLIIQNCALTGPVPPEIGNLKNLTFIGLNNNYLSGSIPSSIGSLQQLYWFDLSTNNLTGELPVSTKTTDGYGLDTMTGCKHFHFNNNSLTGPLPSEFGAPPDGIPKLTKLIHMLLENNQLSGSIPDSIANLTSLEILSLSNNKFTGIIPPGLSRLATGPLGSTLEQILVGGNQLTGTIPNFTALNPKLAVVEFSKNLFDPQPFPEWLKSAPTLQTVYMEYVGLIGPLPADVLAYPSLETLWVRNNSLNGTVIIPPVIGPKLLTLSLQNNEFVGFTQTNTSTNMSQIDIELAGNPACDANNVGRPTQLCDQPSGSKLPWSSPFVSNCPSVTCSDSLVLNPLKTGNCNCTLPLEMQLEARRPTFSVITDSLIETLRLKLVAQLNLQNSQVWISTAAFSADGRAEINVDFFSADGVSDLDRASTSNITHSLTSNSLVLDEIKPYLARVIVSGETFFATSKKRLGTGAIVGIVLGVLAALAAVGIYAFWQRRRAERLKHISKPFAKWGKGEGESALDAPQISGARFFPYSEVKRITNNFSENNEIGVGGYGKVYSGVLDNGNKVAVKRAAKDSMQGAEEFKNEIELLSRVHHKNLVGLVGYCYDQGEQMLVYEFMPNGTMSEWLRGKCCAPTSLSSSQFKQMADS</sequence>
<evidence type="ECO:0000256" key="9">
    <source>
        <dbReference type="PROSITE-ProRule" id="PRU10141"/>
    </source>
</evidence>
<dbReference type="Proteomes" id="UP000822688">
    <property type="component" value="Chromosome 6"/>
</dbReference>
<keyword evidence="14" id="KW-1185">Reference proteome</keyword>
<name>A0A8T0HE53_CERPU</name>
<feature type="binding site" evidence="9">
    <location>
        <position position="694"/>
    </location>
    <ligand>
        <name>ATP</name>
        <dbReference type="ChEBI" id="CHEBI:30616"/>
    </ligand>
</feature>
<evidence type="ECO:0000259" key="12">
    <source>
        <dbReference type="PROSITE" id="PS50011"/>
    </source>
</evidence>
<dbReference type="FunFam" id="3.80.10.10:FF:000363">
    <property type="entry name" value="Leucine-rich repeat family protein"/>
    <property type="match status" value="1"/>
</dbReference>
<dbReference type="GO" id="GO:0005524">
    <property type="term" value="F:ATP binding"/>
    <property type="evidence" value="ECO:0007669"/>
    <property type="project" value="UniProtKB-UniRule"/>
</dbReference>
<dbReference type="InterPro" id="IPR001245">
    <property type="entry name" value="Ser-Thr/Tyr_kinase_cat_dom"/>
</dbReference>
<dbReference type="FunFam" id="3.30.200.20:FF:000394">
    <property type="entry name" value="Leucine-rich repeat receptor-like protein kinase"/>
    <property type="match status" value="1"/>
</dbReference>
<evidence type="ECO:0000256" key="7">
    <source>
        <dbReference type="ARBA" id="ARBA00022989"/>
    </source>
</evidence>
<dbReference type="PANTHER" id="PTHR48053">
    <property type="entry name" value="LEUCINE RICH REPEAT FAMILY PROTEIN, EXPRESSED"/>
    <property type="match status" value="1"/>
</dbReference>
<dbReference type="Pfam" id="PF07714">
    <property type="entry name" value="PK_Tyr_Ser-Thr"/>
    <property type="match status" value="1"/>
</dbReference>
<dbReference type="PANTHER" id="PTHR48053:SF126">
    <property type="entry name" value="MDIS1-INTERACTING RECEPTOR LIKE KINASE 2-LIKE ISOFORM X1"/>
    <property type="match status" value="1"/>
</dbReference>
<proteinExistence type="predicted"/>
<evidence type="ECO:0000256" key="10">
    <source>
        <dbReference type="SAM" id="Phobius"/>
    </source>
</evidence>
<keyword evidence="7 10" id="KW-1133">Transmembrane helix</keyword>
<keyword evidence="4 10" id="KW-0812">Transmembrane</keyword>
<keyword evidence="9" id="KW-0547">Nucleotide-binding</keyword>
<dbReference type="EMBL" id="CM026427">
    <property type="protein sequence ID" value="KAG0569580.1"/>
    <property type="molecule type" value="Genomic_DNA"/>
</dbReference>
<protein>
    <recommendedName>
        <fullName evidence="12">Protein kinase domain-containing protein</fullName>
    </recommendedName>
</protein>
<evidence type="ECO:0000313" key="14">
    <source>
        <dbReference type="Proteomes" id="UP000822688"/>
    </source>
</evidence>
<dbReference type="InterPro" id="IPR017441">
    <property type="entry name" value="Protein_kinase_ATP_BS"/>
</dbReference>
<dbReference type="InterPro" id="IPR001611">
    <property type="entry name" value="Leu-rich_rpt"/>
</dbReference>
<evidence type="ECO:0000256" key="8">
    <source>
        <dbReference type="ARBA" id="ARBA00023136"/>
    </source>
</evidence>
<accession>A0A8T0HE53</accession>
<evidence type="ECO:0000256" key="6">
    <source>
        <dbReference type="ARBA" id="ARBA00022737"/>
    </source>
</evidence>
<evidence type="ECO:0000256" key="4">
    <source>
        <dbReference type="ARBA" id="ARBA00022692"/>
    </source>
</evidence>